<evidence type="ECO:0000313" key="3">
    <source>
        <dbReference type="Proteomes" id="UP000619260"/>
    </source>
</evidence>
<gene>
    <name evidence="2" type="ORF">Val02_17230</name>
</gene>
<organism evidence="2 3">
    <name type="scientific">Virgisporangium aliadipatigenens</name>
    <dbReference type="NCBI Taxonomy" id="741659"/>
    <lineage>
        <taxon>Bacteria</taxon>
        <taxon>Bacillati</taxon>
        <taxon>Actinomycetota</taxon>
        <taxon>Actinomycetes</taxon>
        <taxon>Micromonosporales</taxon>
        <taxon>Micromonosporaceae</taxon>
        <taxon>Virgisporangium</taxon>
    </lineage>
</organism>
<dbReference type="Gene3D" id="3.40.50.1110">
    <property type="entry name" value="SGNH hydrolase"/>
    <property type="match status" value="1"/>
</dbReference>
<name>A0A8J3YI41_9ACTN</name>
<dbReference type="EMBL" id="BOPF01000004">
    <property type="protein sequence ID" value="GIJ44837.1"/>
    <property type="molecule type" value="Genomic_DNA"/>
</dbReference>
<reference evidence="2" key="1">
    <citation type="submission" date="2021-01" db="EMBL/GenBank/DDBJ databases">
        <title>Whole genome shotgun sequence of Virgisporangium aliadipatigenens NBRC 105644.</title>
        <authorList>
            <person name="Komaki H."/>
            <person name="Tamura T."/>
        </authorList>
    </citation>
    <scope>NUCLEOTIDE SEQUENCE</scope>
    <source>
        <strain evidence="2">NBRC 105644</strain>
    </source>
</reference>
<dbReference type="PANTHER" id="PTHR30383:SF5">
    <property type="entry name" value="SGNH HYDROLASE-TYPE ESTERASE DOMAIN-CONTAINING PROTEIN"/>
    <property type="match status" value="1"/>
</dbReference>
<protein>
    <submittedName>
        <fullName evidence="2">Lipase</fullName>
    </submittedName>
</protein>
<dbReference type="SUPFAM" id="SSF52266">
    <property type="entry name" value="SGNH hydrolase"/>
    <property type="match status" value="1"/>
</dbReference>
<dbReference type="RefSeq" id="WP_203898366.1">
    <property type="nucleotide sequence ID" value="NZ_BOPF01000004.1"/>
</dbReference>
<dbReference type="Pfam" id="PF13472">
    <property type="entry name" value="Lipase_GDSL_2"/>
    <property type="match status" value="1"/>
</dbReference>
<dbReference type="AlphaFoldDB" id="A0A8J3YI41"/>
<proteinExistence type="predicted"/>
<keyword evidence="3" id="KW-1185">Reference proteome</keyword>
<dbReference type="PANTHER" id="PTHR30383">
    <property type="entry name" value="THIOESTERASE 1/PROTEASE 1/LYSOPHOSPHOLIPASE L1"/>
    <property type="match status" value="1"/>
</dbReference>
<dbReference type="Proteomes" id="UP000619260">
    <property type="component" value="Unassembled WGS sequence"/>
</dbReference>
<comment type="caution">
    <text evidence="2">The sequence shown here is derived from an EMBL/GenBank/DDBJ whole genome shotgun (WGS) entry which is preliminary data.</text>
</comment>
<dbReference type="CDD" id="cd01836">
    <property type="entry name" value="FeeA_FeeB_like"/>
    <property type="match status" value="1"/>
</dbReference>
<feature type="domain" description="SGNH hydrolase-type esterase" evidence="1">
    <location>
        <begin position="70"/>
        <end position="244"/>
    </location>
</feature>
<dbReference type="InterPro" id="IPR013830">
    <property type="entry name" value="SGNH_hydro"/>
</dbReference>
<dbReference type="InterPro" id="IPR036514">
    <property type="entry name" value="SGNH_hydro_sf"/>
</dbReference>
<evidence type="ECO:0000313" key="2">
    <source>
        <dbReference type="EMBL" id="GIJ44837.1"/>
    </source>
</evidence>
<evidence type="ECO:0000259" key="1">
    <source>
        <dbReference type="Pfam" id="PF13472"/>
    </source>
</evidence>
<sequence>MRLGVARRVALTAAYGGLGVTAAGALATGVLIGQAMIARRIIPPADKIPPRCDGLYGGFHDGEPLRMAIVGDSSAAGYGVESPRHTLGALLATGLSEQLHRPVELHCVAIVGSESRHLEPQIDRALERPPQLAVILIGANDVTHRQGVPAAVRALATAVRRLREAGAEVVVGTCPDLGSVQPIQPPLRWLARRWSRQLAAAQTVAVVASGGRTVSLGDLLGPAFAAEPDRMFSSDRFHPSIDGYIAASAALLPTAVAALTEPVMPSAPAHADEGVRTLPQAAADAVSRSGTEVSPVPGVGGRRGRWAQLRHRAWRYVGRPADPTHVPLPQEGGS</sequence>
<dbReference type="InterPro" id="IPR051532">
    <property type="entry name" value="Ester_Hydrolysis_Enzymes"/>
</dbReference>
<accession>A0A8J3YI41</accession>
<dbReference type="GO" id="GO:0004622">
    <property type="term" value="F:phosphatidylcholine lysophospholipase activity"/>
    <property type="evidence" value="ECO:0007669"/>
    <property type="project" value="TreeGrafter"/>
</dbReference>